<feature type="compositionally biased region" description="Basic and acidic residues" evidence="1">
    <location>
        <begin position="25"/>
        <end position="42"/>
    </location>
</feature>
<dbReference type="Proteomes" id="UP000834106">
    <property type="component" value="Chromosome 5"/>
</dbReference>
<evidence type="ECO:0000313" key="3">
    <source>
        <dbReference type="Proteomes" id="UP000834106"/>
    </source>
</evidence>
<dbReference type="PANTHER" id="PTHR33924">
    <property type="entry name" value="CATION-TRANSPORTING ATPASE"/>
    <property type="match status" value="1"/>
</dbReference>
<dbReference type="AlphaFoldDB" id="A0AAD1Z3R4"/>
<accession>A0AAD1Z3R4</accession>
<feature type="region of interest" description="Disordered" evidence="1">
    <location>
        <begin position="239"/>
        <end position="261"/>
    </location>
</feature>
<gene>
    <name evidence="2" type="ORF">FPE_LOCUS9729</name>
</gene>
<keyword evidence="3" id="KW-1185">Reference proteome</keyword>
<name>A0AAD1Z3R4_9LAMI</name>
<sequence>MDSVSRFDSEVALAQKRCLVEDEERSERPSKRMKMPDLESISRMEAQSGGGSSTAYNSAPRALDLNANLDTASNVVGDSTPVYIKEPNKLPKSGNEQKSRGFGVDLNTEDISSSINQDPFYPYKNYENLKKRDDSDCASSVGPVEEKDPMRVWNKMKQNNYLSTSYAAVTMPKPRGRKSKNEVIKKNIELAKKEQVDRFARIAAPSGLLNGLNPGIINHVRNSKQVHSIIEAVVKSAKTENQQAGSNQANQRKSGTKEFSERENLEHMNCAGVNECGVNHEDNLSGRWQMSSYPSLSKSISLNSHLTRGDGEPYKAETRISGRVPSQYTPETEDGLALKLSSSLTAASENTCSLLNEESANLSGVTSLSVKAANAASQWLELLNQDIKGRLSALRRSKKRVRAVIHTELPLLVSREFSFNQETDMQIKDSIVCHPDKATVDAHFVRWSTLFAQMDKTLCEEENLLETWLKQVKEMQLHCEWGLYKHSGHRALQQTGPIGCLTRLGETDNSERDLTIRAAAASIYSTCNFLLSTENLPRP</sequence>
<protein>
    <submittedName>
        <fullName evidence="2">Uncharacterized protein</fullName>
    </submittedName>
</protein>
<evidence type="ECO:0000313" key="2">
    <source>
        <dbReference type="EMBL" id="CAI9762299.1"/>
    </source>
</evidence>
<reference evidence="2" key="1">
    <citation type="submission" date="2023-05" db="EMBL/GenBank/DDBJ databases">
        <authorList>
            <person name="Huff M."/>
        </authorList>
    </citation>
    <scope>NUCLEOTIDE SEQUENCE</scope>
</reference>
<evidence type="ECO:0000256" key="1">
    <source>
        <dbReference type="SAM" id="MobiDB-lite"/>
    </source>
</evidence>
<feature type="compositionally biased region" description="Polar residues" evidence="1">
    <location>
        <begin position="239"/>
        <end position="253"/>
    </location>
</feature>
<dbReference type="EMBL" id="OU503040">
    <property type="protein sequence ID" value="CAI9762299.1"/>
    <property type="molecule type" value="Genomic_DNA"/>
</dbReference>
<organism evidence="2 3">
    <name type="scientific">Fraxinus pennsylvanica</name>
    <dbReference type="NCBI Taxonomy" id="56036"/>
    <lineage>
        <taxon>Eukaryota</taxon>
        <taxon>Viridiplantae</taxon>
        <taxon>Streptophyta</taxon>
        <taxon>Embryophyta</taxon>
        <taxon>Tracheophyta</taxon>
        <taxon>Spermatophyta</taxon>
        <taxon>Magnoliopsida</taxon>
        <taxon>eudicotyledons</taxon>
        <taxon>Gunneridae</taxon>
        <taxon>Pentapetalae</taxon>
        <taxon>asterids</taxon>
        <taxon>lamiids</taxon>
        <taxon>Lamiales</taxon>
        <taxon>Oleaceae</taxon>
        <taxon>Oleeae</taxon>
        <taxon>Fraxinus</taxon>
    </lineage>
</organism>
<feature type="region of interest" description="Disordered" evidence="1">
    <location>
        <begin position="21"/>
        <end position="58"/>
    </location>
</feature>
<proteinExistence type="predicted"/>
<dbReference type="PANTHER" id="PTHR33924:SF5">
    <property type="entry name" value="CATION-TRANSPORTING ATPASE"/>
    <property type="match status" value="1"/>
</dbReference>
<feature type="region of interest" description="Disordered" evidence="1">
    <location>
        <begin position="72"/>
        <end position="102"/>
    </location>
</feature>